<dbReference type="Proteomes" id="UP000094527">
    <property type="component" value="Unassembled WGS sequence"/>
</dbReference>
<reference evidence="3 4" key="1">
    <citation type="journal article" date="2016" name="Genome Biol. Evol.">
        <title>Gene Family Evolution Reflects Adaptation to Soil Environmental Stressors in the Genome of the Collembolan Orchesella cincta.</title>
        <authorList>
            <person name="Faddeeva-Vakhrusheva A."/>
            <person name="Derks M.F."/>
            <person name="Anvar S.Y."/>
            <person name="Agamennone V."/>
            <person name="Suring W."/>
            <person name="Smit S."/>
            <person name="van Straalen N.M."/>
            <person name="Roelofs D."/>
        </authorList>
    </citation>
    <scope>NUCLEOTIDE SEQUENCE [LARGE SCALE GENOMIC DNA]</scope>
    <source>
        <tissue evidence="3">Mixed pool</tissue>
    </source>
</reference>
<dbReference type="Pfam" id="PF00106">
    <property type="entry name" value="adh_short"/>
    <property type="match status" value="1"/>
</dbReference>
<comment type="caution">
    <text evidence="3">The sequence shown here is derived from an EMBL/GenBank/DDBJ whole genome shotgun (WGS) entry which is preliminary data.</text>
</comment>
<evidence type="ECO:0000313" key="3">
    <source>
        <dbReference type="EMBL" id="ODM94857.1"/>
    </source>
</evidence>
<dbReference type="GO" id="GO:0016491">
    <property type="term" value="F:oxidoreductase activity"/>
    <property type="evidence" value="ECO:0007669"/>
    <property type="project" value="UniProtKB-KW"/>
</dbReference>
<dbReference type="AlphaFoldDB" id="A0A1D2MP94"/>
<dbReference type="SUPFAM" id="SSF51735">
    <property type="entry name" value="NAD(P)-binding Rossmann-fold domains"/>
    <property type="match status" value="1"/>
</dbReference>
<dbReference type="OrthoDB" id="47007at2759"/>
<dbReference type="PANTHER" id="PTHR44269">
    <property type="entry name" value="DEHYDROGENASE/REDUCTASE SDR FAMILY MEMBER 7-RELATED"/>
    <property type="match status" value="1"/>
</dbReference>
<dbReference type="EMBL" id="LJIJ01000739">
    <property type="protein sequence ID" value="ODM94857.1"/>
    <property type="molecule type" value="Genomic_DNA"/>
</dbReference>
<dbReference type="InterPro" id="IPR020904">
    <property type="entry name" value="Sc_DH/Rdtase_CS"/>
</dbReference>
<evidence type="ECO:0000313" key="4">
    <source>
        <dbReference type="Proteomes" id="UP000094527"/>
    </source>
</evidence>
<evidence type="ECO:0000256" key="1">
    <source>
        <dbReference type="ARBA" id="ARBA00023002"/>
    </source>
</evidence>
<dbReference type="STRING" id="48709.A0A1D2MP94"/>
<sequence>MDFCLAFGSIAVFGFLAWILAILSIDADLLTIIYTYFGKSLDGTFADKVVWVTGASSGIGEAVSKELAKHRTKIVISARRVDELNRVKRECLELSNSLTDADILVLPLDMTDYSSHQSAFKKVLDHFGRLDILVSNAGRSQRANWEEIETEVDKQLFDLNVFSLLALSRIVLKYFYRVGKGHLVVMSSVAGKNGIPFSASYTASKYALHGYFACLRNEIASKNIAIPVTLICPGPVFSGFLKEAFTAKKDQKFGQDVPSTHKRMSAQRCSYLTLTAIANELEECWVSIFPYLQLTYLSHYQPYLAGCVWKWLSSSGKAMKMRDGRESIQKVE</sequence>
<dbReference type="Gene3D" id="3.40.50.720">
    <property type="entry name" value="NAD(P)-binding Rossmann-like Domain"/>
    <property type="match status" value="1"/>
</dbReference>
<organism evidence="3 4">
    <name type="scientific">Orchesella cincta</name>
    <name type="common">Springtail</name>
    <name type="synonym">Podura cincta</name>
    <dbReference type="NCBI Taxonomy" id="48709"/>
    <lineage>
        <taxon>Eukaryota</taxon>
        <taxon>Metazoa</taxon>
        <taxon>Ecdysozoa</taxon>
        <taxon>Arthropoda</taxon>
        <taxon>Hexapoda</taxon>
        <taxon>Collembola</taxon>
        <taxon>Entomobryomorpha</taxon>
        <taxon>Entomobryoidea</taxon>
        <taxon>Orchesellidae</taxon>
        <taxon>Orchesellinae</taxon>
        <taxon>Orchesella</taxon>
    </lineage>
</organism>
<accession>A0A1D2MP94</accession>
<dbReference type="PROSITE" id="PS00061">
    <property type="entry name" value="ADH_SHORT"/>
    <property type="match status" value="1"/>
</dbReference>
<proteinExistence type="inferred from homology"/>
<gene>
    <name evidence="3" type="ORF">Ocin01_11824</name>
</gene>
<keyword evidence="4" id="KW-1185">Reference proteome</keyword>
<dbReference type="OMA" id="TMYLAQY"/>
<dbReference type="PANTHER" id="PTHR44269:SF1">
    <property type="entry name" value="DEHYDROGENASE_REDUCTASE SDR FAMILY MEMBER 7"/>
    <property type="match status" value="1"/>
</dbReference>
<evidence type="ECO:0000256" key="2">
    <source>
        <dbReference type="RuleBase" id="RU000363"/>
    </source>
</evidence>
<comment type="similarity">
    <text evidence="2">Belongs to the short-chain dehydrogenases/reductases (SDR) family.</text>
</comment>
<dbReference type="InterPro" id="IPR002347">
    <property type="entry name" value="SDR_fam"/>
</dbReference>
<dbReference type="PRINTS" id="PR00080">
    <property type="entry name" value="SDRFAMILY"/>
</dbReference>
<dbReference type="PRINTS" id="PR00081">
    <property type="entry name" value="GDHRDH"/>
</dbReference>
<name>A0A1D2MP94_ORCCI</name>
<dbReference type="InterPro" id="IPR036291">
    <property type="entry name" value="NAD(P)-bd_dom_sf"/>
</dbReference>
<dbReference type="InterPro" id="IPR053011">
    <property type="entry name" value="SDR_family_member_7"/>
</dbReference>
<keyword evidence="1" id="KW-0560">Oxidoreductase</keyword>
<protein>
    <submittedName>
        <fullName evidence="3">Dehydrogenase/reductase SDR family member 7</fullName>
    </submittedName>
</protein>